<organism evidence="2 3">
    <name type="scientific">[Bacteroides] pectinophilus ATCC 43243</name>
    <dbReference type="NCBI Taxonomy" id="483218"/>
    <lineage>
        <taxon>Bacteria</taxon>
        <taxon>Bacillati</taxon>
        <taxon>Bacillota</taxon>
        <taxon>Clostridia</taxon>
        <taxon>Eubacteriales</taxon>
    </lineage>
</organism>
<accession>B7AN24</accession>
<dbReference type="AlphaFoldDB" id="B7AN24"/>
<dbReference type="eggNOG" id="ENOG5032SJW">
    <property type="taxonomic scope" value="Bacteria"/>
</dbReference>
<dbReference type="EMBL" id="ABVQ01000029">
    <property type="protein sequence ID" value="EEC58878.1"/>
    <property type="molecule type" value="Genomic_DNA"/>
</dbReference>
<keyword evidence="1" id="KW-1133">Transmembrane helix</keyword>
<dbReference type="Proteomes" id="UP000003136">
    <property type="component" value="Unassembled WGS sequence"/>
</dbReference>
<reference evidence="2 3" key="1">
    <citation type="submission" date="2008-11" db="EMBL/GenBank/DDBJ databases">
        <title>Draft genome sequence of Bacteroides pectinophilus (ATCC 43243).</title>
        <authorList>
            <person name="Sudarsanam P."/>
            <person name="Ley R."/>
            <person name="Guruge J."/>
            <person name="Turnbaugh P.J."/>
            <person name="Mahowald M."/>
            <person name="Liep D."/>
            <person name="Gordon J."/>
        </authorList>
    </citation>
    <scope>NUCLEOTIDE SEQUENCE [LARGE SCALE GENOMIC DNA]</scope>
    <source>
        <strain evidence="2 3">ATCC 43243</strain>
    </source>
</reference>
<sequence length="127" mass="13578">MLRIALAAVGACIVALMLRQIKSEFAIFVPLCAGIIVAACCIARIETIVQLLERLQKLTEIKSEYISILLKMAGIAYIAEITSGICKDCGYNAIAGQVEMFGKLSVIAAGMPVIMALVDSIERCLAL</sequence>
<protein>
    <recommendedName>
        <fullName evidence="4">Stage III sporulation protein AD</fullName>
    </recommendedName>
</protein>
<dbReference type="HOGENOM" id="CLU_159353_1_1_9"/>
<gene>
    <name evidence="2" type="ORF">BACPEC_00076</name>
</gene>
<name>B7AN24_9FIRM</name>
<dbReference type="Pfam" id="PF06686">
    <property type="entry name" value="SpoIIIAC"/>
    <property type="match status" value="1"/>
</dbReference>
<reference evidence="2 3" key="2">
    <citation type="submission" date="2008-11" db="EMBL/GenBank/DDBJ databases">
        <authorList>
            <person name="Fulton L."/>
            <person name="Clifton S."/>
            <person name="Fulton B."/>
            <person name="Xu J."/>
            <person name="Minx P."/>
            <person name="Pepin K.H."/>
            <person name="Johnson M."/>
            <person name="Bhonagiri V."/>
            <person name="Nash W.E."/>
            <person name="Mardis E.R."/>
            <person name="Wilson R.K."/>
        </authorList>
    </citation>
    <scope>NUCLEOTIDE SEQUENCE [LARGE SCALE GENOMIC DNA]</scope>
    <source>
        <strain evidence="2 3">ATCC 43243</strain>
    </source>
</reference>
<dbReference type="InterPro" id="IPR025664">
    <property type="entry name" value="Spore_III_AC/AD"/>
</dbReference>
<evidence type="ECO:0000256" key="1">
    <source>
        <dbReference type="SAM" id="Phobius"/>
    </source>
</evidence>
<evidence type="ECO:0000313" key="3">
    <source>
        <dbReference type="Proteomes" id="UP000003136"/>
    </source>
</evidence>
<evidence type="ECO:0000313" key="2">
    <source>
        <dbReference type="EMBL" id="EEC58878.1"/>
    </source>
</evidence>
<keyword evidence="1" id="KW-0812">Transmembrane</keyword>
<keyword evidence="1" id="KW-0472">Membrane</keyword>
<dbReference type="STRING" id="483218.BACPEC_00076"/>
<evidence type="ECO:0008006" key="4">
    <source>
        <dbReference type="Google" id="ProtNLM"/>
    </source>
</evidence>
<keyword evidence="3" id="KW-1185">Reference proteome</keyword>
<comment type="caution">
    <text evidence="2">The sequence shown here is derived from an EMBL/GenBank/DDBJ whole genome shotgun (WGS) entry which is preliminary data.</text>
</comment>
<feature type="transmembrane region" description="Helical" evidence="1">
    <location>
        <begin position="27"/>
        <end position="45"/>
    </location>
</feature>
<proteinExistence type="predicted"/>